<dbReference type="InterPro" id="IPR050766">
    <property type="entry name" value="Bact_Lucif_Oxidored"/>
</dbReference>
<evidence type="ECO:0000313" key="4">
    <source>
        <dbReference type="Proteomes" id="UP000645865"/>
    </source>
</evidence>
<dbReference type="PANTHER" id="PTHR30137:SF20">
    <property type="entry name" value="N-ACETYL-S-ALKYLCYSTEINE MONOOXYGENASE"/>
    <property type="match status" value="1"/>
</dbReference>
<dbReference type="GO" id="GO:0005829">
    <property type="term" value="C:cytosol"/>
    <property type="evidence" value="ECO:0007669"/>
    <property type="project" value="TreeGrafter"/>
</dbReference>
<sequence length="342" mass="37108">METSVHLRLTVIDQTPIHGDRPYAKAAQSSVDLALACEGYGYHRYWLAEHHNSIQFAGPAPEILLTRIASATQRMRVGSGGVMLTHYSPYKVAESFALLGSLFPGRIDLGIGRAPGGSQLTSMALAEPAEMSHTDHFPRQAAELCAFLRGNLPNAHPYAALQQPVPAEALPSLWMLGSGGGSSALAGRLGMGLALARFIAPRSCSPAIFGHHTLALEKSGHRTKAQRLLALAVVCAQTDDQARLIASTAAYRKMMSGCGPREPLLSPEQVRERYVQMNPSDRTKYDMTLDDMVVGSPETCRDVIHALANEFGCEEVGVVTVTYRFSDRLESYRLLADAITQY</sequence>
<protein>
    <submittedName>
        <fullName evidence="3">MsnO8 family LLM class oxidoreductase</fullName>
        <ecNumber evidence="3">1.-.-.-</ecNumber>
    </submittedName>
</protein>
<gene>
    <name evidence="3" type="ORF">YA0853_23970</name>
</gene>
<organism evidence="3 4">
    <name type="scientific">Pseudomonas rhodesiae</name>
    <dbReference type="NCBI Taxonomy" id="76760"/>
    <lineage>
        <taxon>Bacteria</taxon>
        <taxon>Pseudomonadati</taxon>
        <taxon>Pseudomonadota</taxon>
        <taxon>Gammaproteobacteria</taxon>
        <taxon>Pseudomonadales</taxon>
        <taxon>Pseudomonadaceae</taxon>
        <taxon>Pseudomonas</taxon>
    </lineage>
</organism>
<dbReference type="PANTHER" id="PTHR30137">
    <property type="entry name" value="LUCIFERASE-LIKE MONOOXYGENASE"/>
    <property type="match status" value="1"/>
</dbReference>
<dbReference type="RefSeq" id="WP_198712526.1">
    <property type="nucleotide sequence ID" value="NZ_DAMAHQ010000002.1"/>
</dbReference>
<dbReference type="InterPro" id="IPR036661">
    <property type="entry name" value="Luciferase-like_sf"/>
</dbReference>
<evidence type="ECO:0000259" key="2">
    <source>
        <dbReference type="Pfam" id="PF00296"/>
    </source>
</evidence>
<feature type="domain" description="Luciferase-like" evidence="2">
    <location>
        <begin position="14"/>
        <end position="308"/>
    </location>
</feature>
<dbReference type="SUPFAM" id="SSF51679">
    <property type="entry name" value="Bacterial luciferase-like"/>
    <property type="match status" value="1"/>
</dbReference>
<evidence type="ECO:0000313" key="3">
    <source>
        <dbReference type="EMBL" id="MBI6626693.1"/>
    </source>
</evidence>
<dbReference type="AlphaFoldDB" id="A0A8I1E7M5"/>
<dbReference type="EMBL" id="JAEILH010000040">
    <property type="protein sequence ID" value="MBI6626693.1"/>
    <property type="molecule type" value="Genomic_DNA"/>
</dbReference>
<accession>A0A8I1E7M5</accession>
<evidence type="ECO:0000256" key="1">
    <source>
        <dbReference type="ARBA" id="ARBA00007789"/>
    </source>
</evidence>
<reference evidence="3" key="1">
    <citation type="submission" date="2020-12" db="EMBL/GenBank/DDBJ databases">
        <title>Comparative genomic insights into the epidemiology and virulence of plant pathogenic Pseudomonads from Turkey.</title>
        <authorList>
            <person name="Dillon M."/>
            <person name="Ruiz-Bedoya T."/>
            <person name="Bendalovic-Torma C."/>
            <person name="Guttman K.M."/>
            <person name="Kwak H."/>
            <person name="Middleton M.A."/>
            <person name="Wang P.W."/>
            <person name="Horuz S."/>
            <person name="Aysan Y."/>
            <person name="Guttman D.S."/>
        </authorList>
    </citation>
    <scope>NUCLEOTIDE SEQUENCE</scope>
    <source>
        <strain evidence="3">S5_IA_3a</strain>
    </source>
</reference>
<comment type="caution">
    <text evidence="3">The sequence shown here is derived from an EMBL/GenBank/DDBJ whole genome shotgun (WGS) entry which is preliminary data.</text>
</comment>
<proteinExistence type="predicted"/>
<keyword evidence="3" id="KW-0560">Oxidoreductase</keyword>
<dbReference type="InterPro" id="IPR019949">
    <property type="entry name" value="CmoO-like"/>
</dbReference>
<dbReference type="Gene3D" id="3.20.20.30">
    <property type="entry name" value="Luciferase-like domain"/>
    <property type="match status" value="1"/>
</dbReference>
<dbReference type="Pfam" id="PF00296">
    <property type="entry name" value="Bac_luciferase"/>
    <property type="match status" value="1"/>
</dbReference>
<dbReference type="GO" id="GO:0016705">
    <property type="term" value="F:oxidoreductase activity, acting on paired donors, with incorporation or reduction of molecular oxygen"/>
    <property type="evidence" value="ECO:0007669"/>
    <property type="project" value="InterPro"/>
</dbReference>
<name>A0A8I1E7M5_9PSED</name>
<dbReference type="NCBIfam" id="TIGR03558">
    <property type="entry name" value="oxido_grp_1"/>
    <property type="match status" value="1"/>
</dbReference>
<dbReference type="Proteomes" id="UP000645865">
    <property type="component" value="Unassembled WGS sequence"/>
</dbReference>
<comment type="similarity">
    <text evidence="1">To bacterial alkanal monooxygenase alpha and beta chains.</text>
</comment>
<dbReference type="InterPro" id="IPR011251">
    <property type="entry name" value="Luciferase-like_dom"/>
</dbReference>
<dbReference type="EC" id="1.-.-.-" evidence="3"/>